<comment type="caution">
    <text evidence="1">The sequence shown here is derived from an EMBL/GenBank/DDBJ whole genome shotgun (WGS) entry which is preliminary data.</text>
</comment>
<dbReference type="EMBL" id="VSWC01000027">
    <property type="protein sequence ID" value="KAA1110978.1"/>
    <property type="molecule type" value="Genomic_DNA"/>
</dbReference>
<sequence>MPTPKINFMEEQFNSALSLWPTPRVPPTELENSLKASDHQSHPLAHLTSKDFEVNHISPVPPSPPLESMLLNWEKDSTQVNQVQGKPFECGVGTSSNPFDTLIQDPNISTPVHDEIEKDHSRLAQRPDIDVDLTNRIVQSIQRTMIHQDGAIRSNEVPLSEPVNEVINRSPLRESKKRSTAECSSLNDQVDGEILENSFIVGYNTIFLLKHHYDIFYIRAHSEIYIKLGNAARQCIVPHPYLPIGIYPGKETPAVIRVLNDSTNKPMDATQMLCPRYYVLIKWIYFLHEEWLNNFKIPTFMYRVLQERLLNWLDFEICGSDDQNFPIIGTKRLEKLEWNKDHQFRDTQIKLIFYFSQTDKSSTVFDTAAYLLEAFKAENSLPMDGLDSCSLWRKDHLMVDSPASNDQMKEFTEFYPCNNFKKNMEILLSLSENQFIFNNLVHAHKFVIGYEKFSSLFLKDFSDQFKSRRVNLKNKYRSVHPRLSMGMYFESLNSDNKFIHILRKDRLKRPLKSIFIYRKFNKLLKAINHIHLKAWKYFNIEEEEYEQSIQKIFEWLINIILKPQGYPPLFGAFKLKGDLAPWEDARNGVCEGFQMVQLQLIVYFSQVKEDPLILKRSAGFVLTTWYSDHYSTVFQNLVKLIEQKFQFQH</sequence>
<reference evidence="1 2" key="1">
    <citation type="submission" date="2019-05" db="EMBL/GenBank/DDBJ databases">
        <title>Emergence of the Ug99 lineage of the wheat stem rust pathogen through somatic hybridization.</title>
        <authorList>
            <person name="Li F."/>
            <person name="Upadhyaya N.M."/>
            <person name="Sperschneider J."/>
            <person name="Matny O."/>
            <person name="Nguyen-Phuc H."/>
            <person name="Mago R."/>
            <person name="Raley C."/>
            <person name="Miller M.E."/>
            <person name="Silverstein K.A.T."/>
            <person name="Henningsen E."/>
            <person name="Hirsch C.D."/>
            <person name="Visser B."/>
            <person name="Pretorius Z.A."/>
            <person name="Steffenson B.J."/>
            <person name="Schwessinger B."/>
            <person name="Dodds P.N."/>
            <person name="Figueroa M."/>
        </authorList>
    </citation>
    <scope>NUCLEOTIDE SEQUENCE [LARGE SCALE GENOMIC DNA]</scope>
    <source>
        <strain evidence="1">21-0</strain>
    </source>
</reference>
<evidence type="ECO:0000313" key="2">
    <source>
        <dbReference type="Proteomes" id="UP000324748"/>
    </source>
</evidence>
<dbReference type="Proteomes" id="UP000324748">
    <property type="component" value="Unassembled WGS sequence"/>
</dbReference>
<dbReference type="OrthoDB" id="10310463at2759"/>
<name>A0A5B0QCM8_PUCGR</name>
<protein>
    <submittedName>
        <fullName evidence="1">Uncharacterized protein</fullName>
    </submittedName>
</protein>
<keyword evidence="2" id="KW-1185">Reference proteome</keyword>
<accession>A0A5B0QCM8</accession>
<evidence type="ECO:0000313" key="1">
    <source>
        <dbReference type="EMBL" id="KAA1110978.1"/>
    </source>
</evidence>
<proteinExistence type="predicted"/>
<dbReference type="AlphaFoldDB" id="A0A5B0QCM8"/>
<gene>
    <name evidence="1" type="ORF">PGT21_035189</name>
</gene>
<organism evidence="1 2">
    <name type="scientific">Puccinia graminis f. sp. tritici</name>
    <dbReference type="NCBI Taxonomy" id="56615"/>
    <lineage>
        <taxon>Eukaryota</taxon>
        <taxon>Fungi</taxon>
        <taxon>Dikarya</taxon>
        <taxon>Basidiomycota</taxon>
        <taxon>Pucciniomycotina</taxon>
        <taxon>Pucciniomycetes</taxon>
        <taxon>Pucciniales</taxon>
        <taxon>Pucciniaceae</taxon>
        <taxon>Puccinia</taxon>
    </lineage>
</organism>